<dbReference type="SMART" id="SM00382">
    <property type="entry name" value="AAA"/>
    <property type="match status" value="1"/>
</dbReference>
<keyword evidence="3" id="KW-0547">Nucleotide-binding</keyword>
<dbReference type="InterPro" id="IPR003439">
    <property type="entry name" value="ABC_transporter-like_ATP-bd"/>
</dbReference>
<keyword evidence="5 7" id="KW-1133">Transmembrane helix</keyword>
<feature type="domain" description="ABC transmembrane type-1" evidence="9">
    <location>
        <begin position="17"/>
        <end position="296"/>
    </location>
</feature>
<dbReference type="InterPro" id="IPR027417">
    <property type="entry name" value="P-loop_NTPase"/>
</dbReference>
<dbReference type="SUPFAM" id="SSF52540">
    <property type="entry name" value="P-loop containing nucleoside triphosphate hydrolases"/>
    <property type="match status" value="1"/>
</dbReference>
<dbReference type="InterPro" id="IPR003593">
    <property type="entry name" value="AAA+_ATPase"/>
</dbReference>
<comment type="subcellular location">
    <subcellularLocation>
        <location evidence="1">Cell membrane</location>
        <topology evidence="1">Multi-pass membrane protein</topology>
    </subcellularLocation>
</comment>
<dbReference type="InterPro" id="IPR036640">
    <property type="entry name" value="ABC1_TM_sf"/>
</dbReference>
<dbReference type="Gene3D" id="3.40.50.300">
    <property type="entry name" value="P-loop containing nucleotide triphosphate hydrolases"/>
    <property type="match status" value="1"/>
</dbReference>
<dbReference type="Pfam" id="PF00005">
    <property type="entry name" value="ABC_tran"/>
    <property type="match status" value="1"/>
</dbReference>
<dbReference type="Pfam" id="PF00664">
    <property type="entry name" value="ABC_membrane"/>
    <property type="match status" value="1"/>
</dbReference>
<dbReference type="SUPFAM" id="SSF90123">
    <property type="entry name" value="ABC transporter transmembrane region"/>
    <property type="match status" value="1"/>
</dbReference>
<dbReference type="CDD" id="cd03228">
    <property type="entry name" value="ABCC_MRP_Like"/>
    <property type="match status" value="1"/>
</dbReference>
<evidence type="ECO:0000256" key="3">
    <source>
        <dbReference type="ARBA" id="ARBA00022741"/>
    </source>
</evidence>
<reference evidence="10" key="1">
    <citation type="journal article" date="2014" name="Int. J. Syst. Evol. Microbiol.">
        <title>Complete genome of a new Firmicutes species belonging to the dominant human colonic microbiota ('Ruminococcus bicirculans') reveals two chromosomes and a selective capacity to utilize plant glucans.</title>
        <authorList>
            <consortium name="NISC Comparative Sequencing Program"/>
            <person name="Wegmann U."/>
            <person name="Louis P."/>
            <person name="Goesmann A."/>
            <person name="Henrissat B."/>
            <person name="Duncan S.H."/>
            <person name="Flint H.J."/>
        </authorList>
    </citation>
    <scope>NUCLEOTIDE SEQUENCE</scope>
    <source>
        <strain evidence="10">NBRC 103408</strain>
    </source>
</reference>
<gene>
    <name evidence="10" type="ORF">GCM10007924_21050</name>
</gene>
<evidence type="ECO:0000256" key="7">
    <source>
        <dbReference type="SAM" id="Phobius"/>
    </source>
</evidence>
<keyword evidence="6 7" id="KW-0472">Membrane</keyword>
<feature type="transmembrane region" description="Helical" evidence="7">
    <location>
        <begin position="17"/>
        <end position="39"/>
    </location>
</feature>
<feature type="transmembrane region" description="Helical" evidence="7">
    <location>
        <begin position="155"/>
        <end position="172"/>
    </location>
</feature>
<name>A0ABQ5U4P6_9PROT</name>
<feature type="domain" description="ABC transporter" evidence="8">
    <location>
        <begin position="344"/>
        <end position="580"/>
    </location>
</feature>
<dbReference type="PROSITE" id="PS50893">
    <property type="entry name" value="ABC_TRANSPORTER_2"/>
    <property type="match status" value="1"/>
</dbReference>
<feature type="transmembrane region" description="Helical" evidence="7">
    <location>
        <begin position="130"/>
        <end position="149"/>
    </location>
</feature>
<proteinExistence type="predicted"/>
<dbReference type="PANTHER" id="PTHR24221">
    <property type="entry name" value="ATP-BINDING CASSETTE SUB-FAMILY B"/>
    <property type="match status" value="1"/>
</dbReference>
<feature type="transmembrane region" description="Helical" evidence="7">
    <location>
        <begin position="51"/>
        <end position="68"/>
    </location>
</feature>
<comment type="caution">
    <text evidence="10">The sequence shown here is derived from an EMBL/GenBank/DDBJ whole genome shotgun (WGS) entry which is preliminary data.</text>
</comment>
<keyword evidence="4" id="KW-0067">ATP-binding</keyword>
<evidence type="ECO:0000256" key="4">
    <source>
        <dbReference type="ARBA" id="ARBA00022840"/>
    </source>
</evidence>
<evidence type="ECO:0000259" key="9">
    <source>
        <dbReference type="PROSITE" id="PS50929"/>
    </source>
</evidence>
<evidence type="ECO:0000313" key="11">
    <source>
        <dbReference type="Proteomes" id="UP001161409"/>
    </source>
</evidence>
<accession>A0ABQ5U4P6</accession>
<protein>
    <submittedName>
        <fullName evidence="10">Uncharacterized protein</fullName>
    </submittedName>
</protein>
<evidence type="ECO:0000256" key="2">
    <source>
        <dbReference type="ARBA" id="ARBA00022692"/>
    </source>
</evidence>
<dbReference type="Gene3D" id="1.20.1560.10">
    <property type="entry name" value="ABC transporter type 1, transmembrane domain"/>
    <property type="match status" value="1"/>
</dbReference>
<dbReference type="Proteomes" id="UP001161409">
    <property type="component" value="Unassembled WGS sequence"/>
</dbReference>
<organism evidence="10 11">
    <name type="scientific">Sneathiella chinensis</name>
    <dbReference type="NCBI Taxonomy" id="349750"/>
    <lineage>
        <taxon>Bacteria</taxon>
        <taxon>Pseudomonadati</taxon>
        <taxon>Pseudomonadota</taxon>
        <taxon>Alphaproteobacteria</taxon>
        <taxon>Sneathiellales</taxon>
        <taxon>Sneathiellaceae</taxon>
        <taxon>Sneathiella</taxon>
    </lineage>
</organism>
<dbReference type="InterPro" id="IPR039421">
    <property type="entry name" value="Type_1_exporter"/>
</dbReference>
<evidence type="ECO:0000256" key="5">
    <source>
        <dbReference type="ARBA" id="ARBA00022989"/>
    </source>
</evidence>
<dbReference type="PANTHER" id="PTHR24221:SF248">
    <property type="entry name" value="ABC TRANSPORTER TRANSMEMBRANE REGION"/>
    <property type="match status" value="1"/>
</dbReference>
<dbReference type="PROSITE" id="PS50929">
    <property type="entry name" value="ABC_TM1F"/>
    <property type="match status" value="1"/>
</dbReference>
<sequence length="583" mass="63123">MLREGTLPAATGSRTSIILTSLALNVLALALPVMILQVYDRILPNNATQTLLLLVVGVGIALLLEAFFRLARSYLTAYSGARFEHIAGCRALSRTLGTNIVRFEKEAAGVYLHRFNAIENLREFMSGHNLLIFIDLPFALIFLAMVAYIGGVLVLAPALLLLGFALVTLLVSRDLKKGLEERATWDDRRYNFLIEVLTGIHTVKSLALEAQMVRRYERLQETTANVIRNVSLQHNLAQGLGTSFSQLTLIAVASFGAFLVIDERLTIGGLAACTLLSGRALQPLLRAMGVWTHYQNVKLSKERVQSLLSLPQEVANSSTPETSLAPGSPVPSPLLPRPANGGTIDFENLSFGYGDQHDDLFDTLNGAFPAGSITAITGGNGAGKTSLLWLARGLLTPTAGRVLLNGQDVSHLPHALLSERIAYLPQTATIFNGTIMDNLTAFRKGPFIDAALELSRQLGLDEVIKHLPLGYDTVIGDGAADSTPGGIRQRITIARALISNPEVILFDEANTSLDAAGDEILKNVLLDRKGKSTIILVSHRPSLLKIADRGYRIMDRQLVKSPIDALIPGKVAPDTQEKQVKLV</sequence>
<evidence type="ECO:0000256" key="6">
    <source>
        <dbReference type="ARBA" id="ARBA00023136"/>
    </source>
</evidence>
<evidence type="ECO:0000256" key="1">
    <source>
        <dbReference type="ARBA" id="ARBA00004651"/>
    </source>
</evidence>
<reference evidence="10" key="2">
    <citation type="submission" date="2023-01" db="EMBL/GenBank/DDBJ databases">
        <title>Draft genome sequence of Sneathiella chinensis strain NBRC 103408.</title>
        <authorList>
            <person name="Sun Q."/>
            <person name="Mori K."/>
        </authorList>
    </citation>
    <scope>NUCLEOTIDE SEQUENCE</scope>
    <source>
        <strain evidence="10">NBRC 103408</strain>
    </source>
</reference>
<dbReference type="EMBL" id="BSNF01000008">
    <property type="protein sequence ID" value="GLQ06884.1"/>
    <property type="molecule type" value="Genomic_DNA"/>
</dbReference>
<evidence type="ECO:0000259" key="8">
    <source>
        <dbReference type="PROSITE" id="PS50893"/>
    </source>
</evidence>
<dbReference type="CDD" id="cd18566">
    <property type="entry name" value="ABC_6TM_PrtD_LapB_HlyB_like"/>
    <property type="match status" value="1"/>
</dbReference>
<dbReference type="InterPro" id="IPR011527">
    <property type="entry name" value="ABC1_TM_dom"/>
</dbReference>
<keyword evidence="11" id="KW-1185">Reference proteome</keyword>
<evidence type="ECO:0000313" key="10">
    <source>
        <dbReference type="EMBL" id="GLQ06884.1"/>
    </source>
</evidence>
<keyword evidence="2 7" id="KW-0812">Transmembrane</keyword>